<keyword evidence="1" id="KW-0695">RNA-directed DNA polymerase</keyword>
<accession>A0ABR5MF78</accession>
<name>A0ABR5MF78_9BACI</name>
<dbReference type="GO" id="GO:0003964">
    <property type="term" value="F:RNA-directed DNA polymerase activity"/>
    <property type="evidence" value="ECO:0007669"/>
    <property type="project" value="UniProtKB-KW"/>
</dbReference>
<dbReference type="SUPFAM" id="SSF56672">
    <property type="entry name" value="DNA/RNA polymerases"/>
    <property type="match status" value="1"/>
</dbReference>
<dbReference type="InterPro" id="IPR043502">
    <property type="entry name" value="DNA/RNA_pol_sf"/>
</dbReference>
<evidence type="ECO:0000313" key="2">
    <source>
        <dbReference type="Proteomes" id="UP000037854"/>
    </source>
</evidence>
<dbReference type="InterPro" id="IPR051083">
    <property type="entry name" value="GrpII_Intron_Splice-Mob/Def"/>
</dbReference>
<reference evidence="1 2" key="1">
    <citation type="submission" date="2015-07" db="EMBL/GenBank/DDBJ databases">
        <title>High-quality draft genome sequence of Oceanobacillus caeni HM6, a bacillus isolated from a human feces.</title>
        <authorList>
            <person name="Kumar J."/>
            <person name="Verma M.K."/>
            <person name="Pandey R."/>
            <person name="Bhambi M."/>
            <person name="Chauhan N."/>
        </authorList>
    </citation>
    <scope>NUCLEOTIDE SEQUENCE [LARGE SCALE GENOMIC DNA]</scope>
    <source>
        <strain evidence="1 2">HM6</strain>
    </source>
</reference>
<evidence type="ECO:0000313" key="1">
    <source>
        <dbReference type="EMBL" id="KPH67088.1"/>
    </source>
</evidence>
<keyword evidence="1" id="KW-0548">Nucleotidyltransferase</keyword>
<sequence>MSTLRYWDYYNMTETFTGLYEKASNMDTFSHLYDIIVSRENILLAFRTIKSNKGSKTPGTDGKTIKDIKELSENELVKTIQTKLKNYRPKKVRRKWIEKESGGLRPLGIPCILDRIIQQCFKQVLEPIAEAHFYRHSYGFRPLRS</sequence>
<proteinExistence type="predicted"/>
<dbReference type="PANTHER" id="PTHR34047:SF8">
    <property type="entry name" value="PROTEIN YKFC"/>
    <property type="match status" value="1"/>
</dbReference>
<keyword evidence="2" id="KW-1185">Reference proteome</keyword>
<dbReference type="EMBL" id="LGTK01000166">
    <property type="protein sequence ID" value="KPH67088.1"/>
    <property type="molecule type" value="Genomic_DNA"/>
</dbReference>
<keyword evidence="1" id="KW-0808">Transferase</keyword>
<protein>
    <submittedName>
        <fullName evidence="1">Reverse transcriptase</fullName>
    </submittedName>
</protein>
<organism evidence="1 2">
    <name type="scientific">Oceanobacillus caeni</name>
    <dbReference type="NCBI Taxonomy" id="405946"/>
    <lineage>
        <taxon>Bacteria</taxon>
        <taxon>Bacillati</taxon>
        <taxon>Bacillota</taxon>
        <taxon>Bacilli</taxon>
        <taxon>Bacillales</taxon>
        <taxon>Bacillaceae</taxon>
        <taxon>Oceanobacillus</taxon>
    </lineage>
</organism>
<gene>
    <name evidence="1" type="ORF">AFL42_17820</name>
</gene>
<dbReference type="Proteomes" id="UP000037854">
    <property type="component" value="Unassembled WGS sequence"/>
</dbReference>
<feature type="non-terminal residue" evidence="1">
    <location>
        <position position="145"/>
    </location>
</feature>
<comment type="caution">
    <text evidence="1">The sequence shown here is derived from an EMBL/GenBank/DDBJ whole genome shotgun (WGS) entry which is preliminary data.</text>
</comment>
<dbReference type="PANTHER" id="PTHR34047">
    <property type="entry name" value="NUCLEAR INTRON MATURASE 1, MITOCHONDRIAL-RELATED"/>
    <property type="match status" value="1"/>
</dbReference>